<sequence>LYGRNARKLFETYQEEWERLERLSDQRLGPRRKSVLTDAHSRRTSPVREYAKSVTSDTRLANDTRTPNSLSNSSSSHHLNA</sequence>
<proteinExistence type="predicted"/>
<feature type="region of interest" description="Disordered" evidence="1">
    <location>
        <begin position="28"/>
        <end position="81"/>
    </location>
</feature>
<reference evidence="2" key="1">
    <citation type="submission" date="2017-02" db="UniProtKB">
        <authorList>
            <consortium name="WormBaseParasite"/>
        </authorList>
    </citation>
    <scope>IDENTIFICATION</scope>
</reference>
<accession>A0A0M3JQ72</accession>
<name>A0A0M3JQ72_ANISI</name>
<evidence type="ECO:0000313" key="2">
    <source>
        <dbReference type="WBParaSite" id="ASIM_0000982301-mRNA-1"/>
    </source>
</evidence>
<organism evidence="2">
    <name type="scientific">Anisakis simplex</name>
    <name type="common">Herring worm</name>
    <dbReference type="NCBI Taxonomy" id="6269"/>
    <lineage>
        <taxon>Eukaryota</taxon>
        <taxon>Metazoa</taxon>
        <taxon>Ecdysozoa</taxon>
        <taxon>Nematoda</taxon>
        <taxon>Chromadorea</taxon>
        <taxon>Rhabditida</taxon>
        <taxon>Spirurina</taxon>
        <taxon>Ascaridomorpha</taxon>
        <taxon>Ascaridoidea</taxon>
        <taxon>Anisakidae</taxon>
        <taxon>Anisakis</taxon>
        <taxon>Anisakis simplex complex</taxon>
    </lineage>
</organism>
<feature type="compositionally biased region" description="Polar residues" evidence="1">
    <location>
        <begin position="53"/>
        <end position="67"/>
    </location>
</feature>
<dbReference type="AlphaFoldDB" id="A0A0M3JQ72"/>
<protein>
    <submittedName>
        <fullName evidence="2">PH domain-containing protein</fullName>
    </submittedName>
</protein>
<feature type="compositionally biased region" description="Low complexity" evidence="1">
    <location>
        <begin position="68"/>
        <end position="81"/>
    </location>
</feature>
<dbReference type="WBParaSite" id="ASIM_0000982301-mRNA-1">
    <property type="protein sequence ID" value="ASIM_0000982301-mRNA-1"/>
    <property type="gene ID" value="ASIM_0000982301"/>
</dbReference>
<evidence type="ECO:0000256" key="1">
    <source>
        <dbReference type="SAM" id="MobiDB-lite"/>
    </source>
</evidence>